<dbReference type="KEGG" id="boz:DBV39_01790"/>
<sequence>MKTIEVFSWRQFLEETSKLDQWAFRGQSKSGLPLYSSLSRRLMLLGSPADDWSIREKRAIRVFKRKAHVHISDHSILYNTLRCLAMMQHHGAATRLLDFTKSPFVAAFFALHSANSDAAVYGLNTPALWYLSPPGMPELNRTKINPRANDNLEKYFLSNEYPLIWFGEPDEMDSRLVAQSGLFVIPGQLHLSIEHLLQGYQASHDINQRNNPTRVAEAQDSLLVQLILKQEMRQESIRELYRMNITHASLWPDLDGLARSMNQELEIIWQPLLQEAVQQSRRQS</sequence>
<dbReference type="SMART" id="SM00901">
    <property type="entry name" value="FRG"/>
    <property type="match status" value="1"/>
</dbReference>
<evidence type="ECO:0000259" key="1">
    <source>
        <dbReference type="SMART" id="SM00901"/>
    </source>
</evidence>
<keyword evidence="3" id="KW-1185">Reference proteome</keyword>
<dbReference type="InterPro" id="IPR014966">
    <property type="entry name" value="FRG-dom"/>
</dbReference>
<evidence type="ECO:0000313" key="2">
    <source>
        <dbReference type="EMBL" id="AWB32649.1"/>
    </source>
</evidence>
<evidence type="ECO:0000313" key="3">
    <source>
        <dbReference type="Proteomes" id="UP000244571"/>
    </source>
</evidence>
<dbReference type="AlphaFoldDB" id="A0A2R4XFY2"/>
<reference evidence="2 3" key="1">
    <citation type="submission" date="2018-04" db="EMBL/GenBank/DDBJ databases">
        <title>Bordetella sp. HZ20 isolated from seawater.</title>
        <authorList>
            <person name="Sun C."/>
        </authorList>
    </citation>
    <scope>NUCLEOTIDE SEQUENCE [LARGE SCALE GENOMIC DNA]</scope>
    <source>
        <strain evidence="2 3">HZ20</strain>
    </source>
</reference>
<name>A0A2R4XFY2_9BURK</name>
<dbReference type="RefSeq" id="WP_108620090.1">
    <property type="nucleotide sequence ID" value="NZ_CP028901.1"/>
</dbReference>
<dbReference type="Pfam" id="PF08867">
    <property type="entry name" value="FRG"/>
    <property type="match status" value="1"/>
</dbReference>
<protein>
    <submittedName>
        <fullName evidence="2">FRG domain-containing protein</fullName>
    </submittedName>
</protein>
<dbReference type="Proteomes" id="UP000244571">
    <property type="component" value="Chromosome"/>
</dbReference>
<dbReference type="OrthoDB" id="1091301at2"/>
<proteinExistence type="predicted"/>
<feature type="domain" description="FRG" evidence="1">
    <location>
        <begin position="18"/>
        <end position="121"/>
    </location>
</feature>
<dbReference type="EMBL" id="CP028901">
    <property type="protein sequence ID" value="AWB32649.1"/>
    <property type="molecule type" value="Genomic_DNA"/>
</dbReference>
<accession>A0A2R4XFY2</accession>
<gene>
    <name evidence="2" type="ORF">DBV39_01790</name>
</gene>
<organism evidence="2 3">
    <name type="scientific">Orrella marina</name>
    <dbReference type="NCBI Taxonomy" id="2163011"/>
    <lineage>
        <taxon>Bacteria</taxon>
        <taxon>Pseudomonadati</taxon>
        <taxon>Pseudomonadota</taxon>
        <taxon>Betaproteobacteria</taxon>
        <taxon>Burkholderiales</taxon>
        <taxon>Alcaligenaceae</taxon>
        <taxon>Orrella</taxon>
    </lineage>
</organism>